<keyword evidence="7 9" id="KW-0808">Transferase</keyword>
<evidence type="ECO:0000256" key="6">
    <source>
        <dbReference type="ARBA" id="ARBA00022603"/>
    </source>
</evidence>
<dbReference type="Pfam" id="PF04072">
    <property type="entry name" value="LCM"/>
    <property type="match status" value="1"/>
</dbReference>
<evidence type="ECO:0000256" key="9">
    <source>
        <dbReference type="PIRNR" id="PIRNR016305"/>
    </source>
</evidence>
<keyword evidence="8 9" id="KW-0949">S-adenosyl-L-methionine</keyword>
<proteinExistence type="inferred from homology"/>
<dbReference type="Gene3D" id="3.40.50.150">
    <property type="entry name" value="Vaccinia Virus protein VP39"/>
    <property type="match status" value="1"/>
</dbReference>
<accession>A0A7R7XC08</accession>
<dbReference type="InterPro" id="IPR016651">
    <property type="entry name" value="LCMT1"/>
</dbReference>
<name>A0A7R7XC08_9EURO</name>
<reference evidence="12" key="2">
    <citation type="submission" date="2021-02" db="EMBL/GenBank/DDBJ databases">
        <title>Aspergillus puulaauensis MK2 genome sequence.</title>
        <authorList>
            <person name="Futagami T."/>
            <person name="Mori K."/>
            <person name="Kadooka C."/>
            <person name="Tanaka T."/>
        </authorList>
    </citation>
    <scope>NUCLEOTIDE SEQUENCE</scope>
    <source>
        <strain evidence="12">MK2</strain>
    </source>
</reference>
<organism evidence="12 13">
    <name type="scientific">Aspergillus puulaauensis</name>
    <dbReference type="NCBI Taxonomy" id="1220207"/>
    <lineage>
        <taxon>Eukaryota</taxon>
        <taxon>Fungi</taxon>
        <taxon>Dikarya</taxon>
        <taxon>Ascomycota</taxon>
        <taxon>Pezizomycotina</taxon>
        <taxon>Eurotiomycetes</taxon>
        <taxon>Eurotiomycetidae</taxon>
        <taxon>Eurotiales</taxon>
        <taxon>Aspergillaceae</taxon>
        <taxon>Aspergillus</taxon>
    </lineage>
</organism>
<feature type="compositionally biased region" description="Polar residues" evidence="11">
    <location>
        <begin position="1"/>
        <end position="11"/>
    </location>
</feature>
<dbReference type="SUPFAM" id="SSF53335">
    <property type="entry name" value="S-adenosyl-L-methionine-dependent methyltransferases"/>
    <property type="match status" value="1"/>
</dbReference>
<protein>
    <recommendedName>
        <fullName evidence="5 9">Leucine carboxyl methyltransferase 1</fullName>
        <ecNumber evidence="4 9">2.1.1.233</ecNumber>
    </recommendedName>
</protein>
<feature type="binding site" evidence="10">
    <location>
        <position position="125"/>
    </location>
    <ligand>
        <name>S-adenosyl-L-methionine</name>
        <dbReference type="ChEBI" id="CHEBI:59789"/>
    </ligand>
</feature>
<dbReference type="GO" id="GO:0032259">
    <property type="term" value="P:methylation"/>
    <property type="evidence" value="ECO:0007669"/>
    <property type="project" value="UniProtKB-KW"/>
</dbReference>
<dbReference type="PANTHER" id="PTHR13600:SF21">
    <property type="entry name" value="LEUCINE CARBOXYL METHYLTRANSFERASE 1"/>
    <property type="match status" value="1"/>
</dbReference>
<evidence type="ECO:0000256" key="2">
    <source>
        <dbReference type="ARBA" id="ARBA00003455"/>
    </source>
</evidence>
<keyword evidence="13" id="KW-1185">Reference proteome</keyword>
<evidence type="ECO:0000256" key="3">
    <source>
        <dbReference type="ARBA" id="ARBA00010703"/>
    </source>
</evidence>
<evidence type="ECO:0000313" key="12">
    <source>
        <dbReference type="EMBL" id="BCS18450.1"/>
    </source>
</evidence>
<gene>
    <name evidence="12" type="primary">PPM1</name>
    <name evidence="12" type="ORF">APUU_11278A</name>
</gene>
<evidence type="ECO:0000256" key="5">
    <source>
        <dbReference type="ARBA" id="ARBA00017497"/>
    </source>
</evidence>
<feature type="binding site" evidence="10">
    <location>
        <begin position="198"/>
        <end position="199"/>
    </location>
    <ligand>
        <name>S-adenosyl-L-methionine</name>
        <dbReference type="ChEBI" id="CHEBI:59789"/>
    </ligand>
</feature>
<comment type="similarity">
    <text evidence="3 9">Belongs to the methyltransferase superfamily. LCMT family.</text>
</comment>
<dbReference type="GeneID" id="64968455"/>
<evidence type="ECO:0000256" key="10">
    <source>
        <dbReference type="PIRSR" id="PIRSR016305-1"/>
    </source>
</evidence>
<dbReference type="FunFam" id="3.40.50.150:FF:000369">
    <property type="entry name" value="Leucine carboxyl methyltransferase 1"/>
    <property type="match status" value="1"/>
</dbReference>
<dbReference type="OrthoDB" id="203237at2759"/>
<evidence type="ECO:0000256" key="11">
    <source>
        <dbReference type="SAM" id="MobiDB-lite"/>
    </source>
</evidence>
<feature type="binding site" evidence="10">
    <location>
        <position position="237"/>
    </location>
    <ligand>
        <name>S-adenosyl-L-methionine</name>
        <dbReference type="ChEBI" id="CHEBI:59789"/>
    </ligand>
</feature>
<evidence type="ECO:0000256" key="1">
    <source>
        <dbReference type="ARBA" id="ARBA00000724"/>
    </source>
</evidence>
<dbReference type="Proteomes" id="UP000654913">
    <property type="component" value="Chromosome 1"/>
</dbReference>
<dbReference type="PIRSF" id="PIRSF016305">
    <property type="entry name" value="LCM_mtfrase"/>
    <property type="match status" value="1"/>
</dbReference>
<evidence type="ECO:0000256" key="7">
    <source>
        <dbReference type="ARBA" id="ARBA00022679"/>
    </source>
</evidence>
<evidence type="ECO:0000256" key="4">
    <source>
        <dbReference type="ARBA" id="ARBA00012834"/>
    </source>
</evidence>
<dbReference type="PANTHER" id="PTHR13600">
    <property type="entry name" value="LEUCINE CARBOXYL METHYLTRANSFERASE"/>
    <property type="match status" value="1"/>
</dbReference>
<dbReference type="RefSeq" id="XP_041550644.1">
    <property type="nucleotide sequence ID" value="XM_041696523.1"/>
</dbReference>
<dbReference type="InterPro" id="IPR007213">
    <property type="entry name" value="Ppm1/Ppm2/Tcmp"/>
</dbReference>
<feature type="region of interest" description="Disordered" evidence="11">
    <location>
        <begin position="1"/>
        <end position="49"/>
    </location>
</feature>
<dbReference type="KEGG" id="apuu:APUU_11278A"/>
<dbReference type="EC" id="2.1.1.233" evidence="4 9"/>
<dbReference type="EMBL" id="AP024443">
    <property type="protein sequence ID" value="BCS18450.1"/>
    <property type="molecule type" value="Genomic_DNA"/>
</dbReference>
<dbReference type="AlphaFoldDB" id="A0A7R7XC08"/>
<reference evidence="12" key="1">
    <citation type="submission" date="2021-01" db="EMBL/GenBank/DDBJ databases">
        <authorList>
            <consortium name="Aspergillus puulaauensis MK2 genome sequencing consortium"/>
            <person name="Kazuki M."/>
            <person name="Futagami T."/>
        </authorList>
    </citation>
    <scope>NUCLEOTIDE SEQUENCE</scope>
    <source>
        <strain evidence="12">MK2</strain>
    </source>
</reference>
<sequence>MSASQIPNLNTLRRGAGRGRLRGRGGHEGSGPGSRSGSQKDRVVQGTDNDASVSRLSAVGLGYLEDPFARALTPPGQETRRLPIINRGTYVRTTAIDQLVARFLGLTADSDPEWKNKRKQIISLGAGSDTRVFRLLSLRPALDLVYHEIDFAVNNAAKIKAIRGTPLLQRALGRPEEVDISDGGDELHSPAYHIHAVDLRTLAREGEADNNTSPVQDQGHRLKELVDPTLPTLLLSECCLVYLAPDEAAGVVRYFTHTLFPASDEKTEALALVIYEPIRPDDAFGRTMVANLATRGIQLQTLHKYASLEAQRHRLREQGFDGGQAAADIDFLWERWVAEEEKDRVAALEMLDEMEEWRLLAQHYCIAWGWRDGSTRFNGWRELEQQSAD</sequence>
<feature type="compositionally biased region" description="Basic residues" evidence="11">
    <location>
        <begin position="15"/>
        <end position="24"/>
    </location>
</feature>
<feature type="binding site" evidence="10">
    <location>
        <position position="92"/>
    </location>
    <ligand>
        <name>S-adenosyl-L-methionine</name>
        <dbReference type="ChEBI" id="CHEBI:59789"/>
    </ligand>
</feature>
<comment type="function">
    <text evidence="2 9">Methylates the carboxyl group of the C-terminal leucine residue of protein phosphatase 2A catalytic subunits to form alpha-leucine ester residues.</text>
</comment>
<dbReference type="GO" id="GO:0018423">
    <property type="term" value="F:protein C-terminal leucine carboxyl O-methyltransferase activity"/>
    <property type="evidence" value="ECO:0007669"/>
    <property type="project" value="UniProtKB-EC"/>
</dbReference>
<evidence type="ECO:0000313" key="13">
    <source>
        <dbReference type="Proteomes" id="UP000654913"/>
    </source>
</evidence>
<dbReference type="InterPro" id="IPR029063">
    <property type="entry name" value="SAM-dependent_MTases_sf"/>
</dbReference>
<keyword evidence="6 9" id="KW-0489">Methyltransferase</keyword>
<comment type="catalytic activity">
    <reaction evidence="1 9">
        <text>[phosphatase 2A protein]-C-terminal L-leucine + S-adenosyl-L-methionine = [phosphatase 2A protein]-C-terminal L-leucine methyl ester + S-adenosyl-L-homocysteine</text>
        <dbReference type="Rhea" id="RHEA:48544"/>
        <dbReference type="Rhea" id="RHEA-COMP:12134"/>
        <dbReference type="Rhea" id="RHEA-COMP:12135"/>
        <dbReference type="ChEBI" id="CHEBI:57856"/>
        <dbReference type="ChEBI" id="CHEBI:59789"/>
        <dbReference type="ChEBI" id="CHEBI:90516"/>
        <dbReference type="ChEBI" id="CHEBI:90517"/>
        <dbReference type="EC" id="2.1.1.233"/>
    </reaction>
</comment>
<evidence type="ECO:0000256" key="8">
    <source>
        <dbReference type="ARBA" id="ARBA00022691"/>
    </source>
</evidence>